<name>A0A8T8HT45_9PSEU</name>
<evidence type="ECO:0000313" key="1">
    <source>
        <dbReference type="EMBL" id="QTR01519.1"/>
    </source>
</evidence>
<dbReference type="AlphaFoldDB" id="A0A8T8HT45"/>
<dbReference type="EMBL" id="CP072788">
    <property type="protein sequence ID" value="QTR01519.1"/>
    <property type="molecule type" value="Genomic_DNA"/>
</dbReference>
<evidence type="ECO:0000313" key="2">
    <source>
        <dbReference type="Proteomes" id="UP000671828"/>
    </source>
</evidence>
<proteinExistence type="predicted"/>
<dbReference type="Proteomes" id="UP000671828">
    <property type="component" value="Chromosome"/>
</dbReference>
<protein>
    <submittedName>
        <fullName evidence="1">Uncharacterized protein</fullName>
    </submittedName>
</protein>
<gene>
    <name evidence="1" type="ORF">J7S33_19260</name>
</gene>
<organism evidence="1 2">
    <name type="scientific">Saccharothrix algeriensis</name>
    <dbReference type="NCBI Taxonomy" id="173560"/>
    <lineage>
        <taxon>Bacteria</taxon>
        <taxon>Bacillati</taxon>
        <taxon>Actinomycetota</taxon>
        <taxon>Actinomycetes</taxon>
        <taxon>Pseudonocardiales</taxon>
        <taxon>Pseudonocardiaceae</taxon>
        <taxon>Saccharothrix</taxon>
    </lineage>
</organism>
<reference evidence="1" key="1">
    <citation type="submission" date="2021-04" db="EMBL/GenBank/DDBJ databases">
        <title>Saccharothrix algeriensis WGS.</title>
        <authorList>
            <person name="Stuskova K."/>
            <person name="Hakalova E."/>
            <person name="Tebbal A.B."/>
            <person name="Eichmeier A."/>
        </authorList>
    </citation>
    <scope>NUCLEOTIDE SEQUENCE</scope>
    <source>
        <strain evidence="1">NRRL B-24137</strain>
    </source>
</reference>
<accession>A0A8T8HT45</accession>
<sequence length="510" mass="53527">MNGTGLFAVRGGQAPSAARSSSSTFRLSFLGPFFRVRRCGRGSAVGGGGGVGEPPPRISSANLANGLVQLAADAELGLLVAPAHHGGQGVGVGPGGQRALHLRDAPLHDAGQVAEAGREVVLHRVQAGGHRVQARGDLLQALRQRFEAVGRVDLLAGLVQRRVQRLAGLVQLAVHGAARVGQGRREGLAGVGDRAGEGVAGLGQRTGQLLAGVRQRGGQRVARAVEVVAGLVQPAVQARRRVGHGALQRLAGAVEVLVHALVDLVEATAQRGLQRLDALPQRCGHRGRHGVDLAVLLVQVQFQVVQPLVDVGELVLQAVHPPGDALEAAGDAVQPPVELGERRGEPVDQPVDRPADALDRGVLRLQPRQRLVQPLGQHADLGPVGQLGQALANGTQRLQRGHPRVDLVQCIEDLLLFALTDLRGARQHVAHPIEGHRGVVVLVHGLNAFVQGRGDLRQPNPVGARGCTTPRRASPVLRLLLLHSGYPTRRYPKVTLGAALSAQGDHRPSE</sequence>